<protein>
    <submittedName>
        <fullName evidence="2">Uncharacterized protein</fullName>
    </submittedName>
</protein>
<dbReference type="EMBL" id="JACSDY010000006">
    <property type="protein sequence ID" value="KAF7425557.1"/>
    <property type="molecule type" value="Genomic_DNA"/>
</dbReference>
<sequence>MLPSLPAGDATNLNASPSWYPAVAIPQLLHYCERAFLWLRDENEERGAVLRDIRSFNVHLKRQTRTSVAVQPPQFQSSSTTIQAFKRVAATQTLLIAELKQTSSEVQVSRKRVENLWFTLRIEQVRAPGEYQVGQRMSKAHVSPPLPHAVDALGEERGIDWKRSLEEARTTAKKRPRDGSRFCSWKASG</sequence>
<evidence type="ECO:0000313" key="3">
    <source>
        <dbReference type="Proteomes" id="UP000600918"/>
    </source>
</evidence>
<proteinExistence type="predicted"/>
<accession>A0A834P2M7</accession>
<feature type="region of interest" description="Disordered" evidence="1">
    <location>
        <begin position="168"/>
        <end position="189"/>
    </location>
</feature>
<dbReference type="AlphaFoldDB" id="A0A834P2M7"/>
<reference evidence="2" key="1">
    <citation type="journal article" date="2020" name="G3 (Bethesda)">
        <title>High-Quality Assemblies for Three Invasive Social Wasps from the &lt;i&gt;Vespula&lt;/i&gt; Genus.</title>
        <authorList>
            <person name="Harrop T.W.R."/>
            <person name="Guhlin J."/>
            <person name="McLaughlin G.M."/>
            <person name="Permina E."/>
            <person name="Stockwell P."/>
            <person name="Gilligan J."/>
            <person name="Le Lec M.F."/>
            <person name="Gruber M.A.M."/>
            <person name="Quinn O."/>
            <person name="Lovegrove M."/>
            <person name="Duncan E.J."/>
            <person name="Remnant E.J."/>
            <person name="Van Eeckhoven J."/>
            <person name="Graham B."/>
            <person name="Knapp R.A."/>
            <person name="Langford K.W."/>
            <person name="Kronenberg Z."/>
            <person name="Press M.O."/>
            <person name="Eacker S.M."/>
            <person name="Wilson-Rankin E.E."/>
            <person name="Purcell J."/>
            <person name="Lester P.J."/>
            <person name="Dearden P.K."/>
        </authorList>
    </citation>
    <scope>NUCLEOTIDE SEQUENCE</scope>
    <source>
        <strain evidence="2">Volc-1</strain>
    </source>
</reference>
<evidence type="ECO:0000256" key="1">
    <source>
        <dbReference type="SAM" id="MobiDB-lite"/>
    </source>
</evidence>
<comment type="caution">
    <text evidence="2">The sequence shown here is derived from an EMBL/GenBank/DDBJ whole genome shotgun (WGS) entry which is preliminary data.</text>
</comment>
<organism evidence="2 3">
    <name type="scientific">Vespula pensylvanica</name>
    <name type="common">Western yellow jacket</name>
    <name type="synonym">Wasp</name>
    <dbReference type="NCBI Taxonomy" id="30213"/>
    <lineage>
        <taxon>Eukaryota</taxon>
        <taxon>Metazoa</taxon>
        <taxon>Ecdysozoa</taxon>
        <taxon>Arthropoda</taxon>
        <taxon>Hexapoda</taxon>
        <taxon>Insecta</taxon>
        <taxon>Pterygota</taxon>
        <taxon>Neoptera</taxon>
        <taxon>Endopterygota</taxon>
        <taxon>Hymenoptera</taxon>
        <taxon>Apocrita</taxon>
        <taxon>Aculeata</taxon>
        <taxon>Vespoidea</taxon>
        <taxon>Vespidae</taxon>
        <taxon>Vespinae</taxon>
        <taxon>Vespula</taxon>
    </lineage>
</organism>
<keyword evidence="3" id="KW-1185">Reference proteome</keyword>
<dbReference type="Proteomes" id="UP000600918">
    <property type="component" value="Unassembled WGS sequence"/>
</dbReference>
<evidence type="ECO:0000313" key="2">
    <source>
        <dbReference type="EMBL" id="KAF7425557.1"/>
    </source>
</evidence>
<name>A0A834P2M7_VESPE</name>
<gene>
    <name evidence="2" type="ORF">H0235_007995</name>
</gene>